<evidence type="ECO:0000313" key="2">
    <source>
        <dbReference type="Proteomes" id="UP000465622"/>
    </source>
</evidence>
<sequence length="70" mass="7223">MVGEAAGDHYRAQLVIETAVFSSGHPPTLTGRTDTIGDDSAAGDVERLAAHDGVHRAVELGLGFADHVLA</sequence>
<reference evidence="1 2" key="1">
    <citation type="journal article" date="2019" name="Emerg. Microbes Infect.">
        <title>Comprehensive subspecies identification of 175 nontuberculous mycobacteria species based on 7547 genomic profiles.</title>
        <authorList>
            <person name="Matsumoto Y."/>
            <person name="Kinjo T."/>
            <person name="Motooka D."/>
            <person name="Nabeya D."/>
            <person name="Jung N."/>
            <person name="Uechi K."/>
            <person name="Horii T."/>
            <person name="Iida T."/>
            <person name="Fujita J."/>
            <person name="Nakamura S."/>
        </authorList>
    </citation>
    <scope>NUCLEOTIDE SEQUENCE [LARGE SCALE GENOMIC DNA]</scope>
    <source>
        <strain evidence="1 2">JCM 12375</strain>
    </source>
</reference>
<protein>
    <submittedName>
        <fullName evidence="1">Uncharacterized protein</fullName>
    </submittedName>
</protein>
<accession>A0ABM7HK83</accession>
<gene>
    <name evidence="1" type="ORF">MMAGJ_01700</name>
</gene>
<organism evidence="1 2">
    <name type="scientific">Mycolicibacterium mageritense</name>
    <name type="common">Mycobacterium mageritense</name>
    <dbReference type="NCBI Taxonomy" id="53462"/>
    <lineage>
        <taxon>Bacteria</taxon>
        <taxon>Bacillati</taxon>
        <taxon>Actinomycetota</taxon>
        <taxon>Actinomycetes</taxon>
        <taxon>Mycobacteriales</taxon>
        <taxon>Mycobacteriaceae</taxon>
        <taxon>Mycolicibacterium</taxon>
    </lineage>
</organism>
<evidence type="ECO:0000313" key="1">
    <source>
        <dbReference type="EMBL" id="BBX30888.1"/>
    </source>
</evidence>
<name>A0ABM7HK83_MYCME</name>
<proteinExistence type="predicted"/>
<dbReference type="Proteomes" id="UP000465622">
    <property type="component" value="Chromosome"/>
</dbReference>
<dbReference type="EMBL" id="AP022567">
    <property type="protein sequence ID" value="BBX30888.1"/>
    <property type="molecule type" value="Genomic_DNA"/>
</dbReference>
<keyword evidence="2" id="KW-1185">Reference proteome</keyword>